<evidence type="ECO:0000313" key="1">
    <source>
        <dbReference type="EMBL" id="AWA31074.1"/>
    </source>
</evidence>
<gene>
    <name evidence="1" type="ORF">HYN48_13805</name>
    <name evidence="2" type="ORF">HYN48_14120</name>
</gene>
<evidence type="ECO:0000313" key="2">
    <source>
        <dbReference type="EMBL" id="AWA31136.1"/>
    </source>
</evidence>
<proteinExistence type="predicted"/>
<dbReference type="RefSeq" id="WP_108372710.1">
    <property type="nucleotide sequence ID" value="NZ_CP028811.1"/>
</dbReference>
<dbReference type="EMBL" id="CP028811">
    <property type="protein sequence ID" value="AWA31074.1"/>
    <property type="molecule type" value="Genomic_DNA"/>
</dbReference>
<sequence length="205" mass="23482">MKNFYILSFLVLILGLVSCQEKIKKAEFRKKEVHLIDNKIINNFLEYCFKNDSGIVKGCKVVLDHDLSQAPLSEEELLSVDGLDSIFTKEDIDYIHKQNKIKDDFRLQQQYFKNSIIVSADTISSMIKKSKDKDGRSTLFWEEFYKKYGDGFCTLSKPLFSKNHQIVIISSGYHCGGLCGGGGTYILKKVDSNWKVIATIRNWVS</sequence>
<evidence type="ECO:0008006" key="4">
    <source>
        <dbReference type="Google" id="ProtNLM"/>
    </source>
</evidence>
<dbReference type="OrthoDB" id="714084at2"/>
<reference evidence="1 3" key="1">
    <citation type="submission" date="2018-04" db="EMBL/GenBank/DDBJ databases">
        <title>Genome sequencing of Flavobacterium sp. HYN0048.</title>
        <authorList>
            <person name="Yi H."/>
            <person name="Baek C."/>
        </authorList>
    </citation>
    <scope>NUCLEOTIDE SEQUENCE [LARGE SCALE GENOMIC DNA]</scope>
    <source>
        <strain evidence="1 3">HYN0048</strain>
    </source>
</reference>
<dbReference type="EMBL" id="CP028811">
    <property type="protein sequence ID" value="AWA31136.1"/>
    <property type="molecule type" value="Genomic_DNA"/>
</dbReference>
<dbReference type="AlphaFoldDB" id="A0A2S0RHB9"/>
<dbReference type="KEGG" id="fmg:HYN48_13805"/>
<dbReference type="Proteomes" id="UP000244193">
    <property type="component" value="Chromosome"/>
</dbReference>
<keyword evidence="3" id="KW-1185">Reference proteome</keyword>
<accession>A0A2S0RHB9</accession>
<dbReference type="PROSITE" id="PS51257">
    <property type="entry name" value="PROKAR_LIPOPROTEIN"/>
    <property type="match status" value="1"/>
</dbReference>
<evidence type="ECO:0000313" key="3">
    <source>
        <dbReference type="Proteomes" id="UP000244193"/>
    </source>
</evidence>
<dbReference type="KEGG" id="fmg:HYN48_14120"/>
<organism evidence="1 3">
    <name type="scientific">Flavobacterium magnum</name>
    <dbReference type="NCBI Taxonomy" id="2162713"/>
    <lineage>
        <taxon>Bacteria</taxon>
        <taxon>Pseudomonadati</taxon>
        <taxon>Bacteroidota</taxon>
        <taxon>Flavobacteriia</taxon>
        <taxon>Flavobacteriales</taxon>
        <taxon>Flavobacteriaceae</taxon>
        <taxon>Flavobacterium</taxon>
    </lineage>
</organism>
<name>A0A2S0RHB9_9FLAO</name>
<protein>
    <recommendedName>
        <fullName evidence="4">Lipoprotein</fullName>
    </recommendedName>
</protein>